<dbReference type="EMBL" id="GBRH01158069">
    <property type="protein sequence ID" value="JAE39827.1"/>
    <property type="molecule type" value="Transcribed_RNA"/>
</dbReference>
<reference evidence="1" key="1">
    <citation type="submission" date="2014-09" db="EMBL/GenBank/DDBJ databases">
        <authorList>
            <person name="Magalhaes I.L.F."/>
            <person name="Oliveira U."/>
            <person name="Santos F.R."/>
            <person name="Vidigal T.H.D.A."/>
            <person name="Brescovit A.D."/>
            <person name="Santos A.J."/>
        </authorList>
    </citation>
    <scope>NUCLEOTIDE SEQUENCE</scope>
    <source>
        <tissue evidence="1">Shoot tissue taken approximately 20 cm above the soil surface</tissue>
    </source>
</reference>
<sequence>MTQGRGTERDDRGLTSAR</sequence>
<evidence type="ECO:0000313" key="1">
    <source>
        <dbReference type="EMBL" id="JAE39827.1"/>
    </source>
</evidence>
<proteinExistence type="predicted"/>
<protein>
    <submittedName>
        <fullName evidence="1">Uncharacterized protein</fullName>
    </submittedName>
</protein>
<reference evidence="1" key="2">
    <citation type="journal article" date="2015" name="Data Brief">
        <title>Shoot transcriptome of the giant reed, Arundo donax.</title>
        <authorList>
            <person name="Barrero R.A."/>
            <person name="Guerrero F.D."/>
            <person name="Moolhuijzen P."/>
            <person name="Goolsby J.A."/>
            <person name="Tidwell J."/>
            <person name="Bellgard S.E."/>
            <person name="Bellgard M.I."/>
        </authorList>
    </citation>
    <scope>NUCLEOTIDE SEQUENCE</scope>
    <source>
        <tissue evidence="1">Shoot tissue taken approximately 20 cm above the soil surface</tissue>
    </source>
</reference>
<accession>A0A0A9HSX1</accession>
<name>A0A0A9HSX1_ARUDO</name>
<dbReference type="AlphaFoldDB" id="A0A0A9HSX1"/>
<organism evidence="1">
    <name type="scientific">Arundo donax</name>
    <name type="common">Giant reed</name>
    <name type="synonym">Donax arundinaceus</name>
    <dbReference type="NCBI Taxonomy" id="35708"/>
    <lineage>
        <taxon>Eukaryota</taxon>
        <taxon>Viridiplantae</taxon>
        <taxon>Streptophyta</taxon>
        <taxon>Embryophyta</taxon>
        <taxon>Tracheophyta</taxon>
        <taxon>Spermatophyta</taxon>
        <taxon>Magnoliopsida</taxon>
        <taxon>Liliopsida</taxon>
        <taxon>Poales</taxon>
        <taxon>Poaceae</taxon>
        <taxon>PACMAD clade</taxon>
        <taxon>Arundinoideae</taxon>
        <taxon>Arundineae</taxon>
        <taxon>Arundo</taxon>
    </lineage>
</organism>